<comment type="caution">
    <text evidence="2">The sequence shown here is derived from an EMBL/GenBank/DDBJ whole genome shotgun (WGS) entry which is preliminary data.</text>
</comment>
<keyword evidence="1" id="KW-1133">Transmembrane helix</keyword>
<evidence type="ECO:0000313" key="3">
    <source>
        <dbReference type="Proteomes" id="UP000265581"/>
    </source>
</evidence>
<gene>
    <name evidence="2" type="ORF">DX116_17815</name>
</gene>
<dbReference type="EMBL" id="QUBR01000002">
    <property type="protein sequence ID" value="REK70936.1"/>
    <property type="molecule type" value="Genomic_DNA"/>
</dbReference>
<accession>A0A371P625</accession>
<name>A0A371P625_9ACTN</name>
<dbReference type="Proteomes" id="UP000265581">
    <property type="component" value="Unassembled WGS sequence"/>
</dbReference>
<keyword evidence="3" id="KW-1185">Reference proteome</keyword>
<organism evidence="2 3">
    <name type="scientific">Aeromicrobium endophyticum</name>
    <dbReference type="NCBI Taxonomy" id="2292704"/>
    <lineage>
        <taxon>Bacteria</taxon>
        <taxon>Bacillati</taxon>
        <taxon>Actinomycetota</taxon>
        <taxon>Actinomycetes</taxon>
        <taxon>Propionibacteriales</taxon>
        <taxon>Nocardioidaceae</taxon>
        <taxon>Aeromicrobium</taxon>
    </lineage>
</organism>
<keyword evidence="1" id="KW-0812">Transmembrane</keyword>
<feature type="transmembrane region" description="Helical" evidence="1">
    <location>
        <begin position="48"/>
        <end position="72"/>
    </location>
</feature>
<proteinExistence type="predicted"/>
<sequence length="80" mass="8917">MVPVESTAGQPLPDWAGTARETFLTSWGLVPLVAILNQLDLIDSRSGFWLLVSIVLAFVWTVSGLTWAAGVYRRRRRDES</sequence>
<dbReference type="AlphaFoldDB" id="A0A371P625"/>
<evidence type="ECO:0000256" key="1">
    <source>
        <dbReference type="SAM" id="Phobius"/>
    </source>
</evidence>
<evidence type="ECO:0000313" key="2">
    <source>
        <dbReference type="EMBL" id="REK70936.1"/>
    </source>
</evidence>
<protein>
    <submittedName>
        <fullName evidence="2">Uncharacterized protein</fullName>
    </submittedName>
</protein>
<keyword evidence="1" id="KW-0472">Membrane</keyword>
<reference evidence="2 3" key="1">
    <citation type="submission" date="2018-08" db="EMBL/GenBank/DDBJ databases">
        <title>Aeromicrobium sp. M2KJ-4, whole genome shotgun sequence.</title>
        <authorList>
            <person name="Tuo L."/>
        </authorList>
    </citation>
    <scope>NUCLEOTIDE SEQUENCE [LARGE SCALE GENOMIC DNA]</scope>
    <source>
        <strain evidence="2 3">M2KJ-4</strain>
    </source>
</reference>